<feature type="repeat" description="PPR" evidence="2">
    <location>
        <begin position="551"/>
        <end position="585"/>
    </location>
</feature>
<evidence type="ECO:0000313" key="4">
    <source>
        <dbReference type="Proteomes" id="UP000295252"/>
    </source>
</evidence>
<dbReference type="InterPro" id="IPR046848">
    <property type="entry name" value="E_motif"/>
</dbReference>
<dbReference type="GO" id="GO:0009451">
    <property type="term" value="P:RNA modification"/>
    <property type="evidence" value="ECO:0007669"/>
    <property type="project" value="InterPro"/>
</dbReference>
<dbReference type="FunFam" id="1.25.40.10:FF:000196">
    <property type="entry name" value="Pentatricopeptide repeat-containing protein At4g14850"/>
    <property type="match status" value="1"/>
</dbReference>
<evidence type="ECO:0000313" key="3">
    <source>
        <dbReference type="EMBL" id="CDP02638.1"/>
    </source>
</evidence>
<gene>
    <name evidence="3" type="ORF">GSCOC_T00040092001</name>
</gene>
<dbReference type="Proteomes" id="UP000295252">
    <property type="component" value="Chromosome IX"/>
</dbReference>
<evidence type="ECO:0000256" key="1">
    <source>
        <dbReference type="ARBA" id="ARBA00022737"/>
    </source>
</evidence>
<dbReference type="Pfam" id="PF01535">
    <property type="entry name" value="PPR"/>
    <property type="match status" value="6"/>
</dbReference>
<organism evidence="3 4">
    <name type="scientific">Coffea canephora</name>
    <name type="common">Robusta coffee</name>
    <dbReference type="NCBI Taxonomy" id="49390"/>
    <lineage>
        <taxon>Eukaryota</taxon>
        <taxon>Viridiplantae</taxon>
        <taxon>Streptophyta</taxon>
        <taxon>Embryophyta</taxon>
        <taxon>Tracheophyta</taxon>
        <taxon>Spermatophyta</taxon>
        <taxon>Magnoliopsida</taxon>
        <taxon>eudicotyledons</taxon>
        <taxon>Gunneridae</taxon>
        <taxon>Pentapetalae</taxon>
        <taxon>asterids</taxon>
        <taxon>lamiids</taxon>
        <taxon>Gentianales</taxon>
        <taxon>Rubiaceae</taxon>
        <taxon>Ixoroideae</taxon>
        <taxon>Gardenieae complex</taxon>
        <taxon>Bertiereae - Coffeeae clade</taxon>
        <taxon>Coffeeae</taxon>
        <taxon>Coffea</taxon>
    </lineage>
</organism>
<dbReference type="Gramene" id="CDP02638">
    <property type="protein sequence ID" value="CDP02638"/>
    <property type="gene ID" value="GSCOC_T00040092001"/>
</dbReference>
<dbReference type="Gene3D" id="1.25.40.10">
    <property type="entry name" value="Tetratricopeptide repeat domain"/>
    <property type="match status" value="5"/>
</dbReference>
<feature type="repeat" description="PPR" evidence="2">
    <location>
        <begin position="121"/>
        <end position="155"/>
    </location>
</feature>
<feature type="repeat" description="PPR" evidence="2">
    <location>
        <begin position="586"/>
        <end position="621"/>
    </location>
</feature>
<dbReference type="InterPro" id="IPR046960">
    <property type="entry name" value="PPR_At4g14850-like_plant"/>
</dbReference>
<dbReference type="GO" id="GO:0099402">
    <property type="term" value="P:plant organ development"/>
    <property type="evidence" value="ECO:0007669"/>
    <property type="project" value="UniProtKB-ARBA"/>
</dbReference>
<accession>A0A068U4V6</accession>
<evidence type="ECO:0000256" key="2">
    <source>
        <dbReference type="PROSITE-ProRule" id="PRU00708"/>
    </source>
</evidence>
<feature type="repeat" description="PPR" evidence="2">
    <location>
        <begin position="450"/>
        <end position="484"/>
    </location>
</feature>
<dbReference type="EMBL" id="HG739092">
    <property type="protein sequence ID" value="CDP02638.1"/>
    <property type="molecule type" value="Genomic_DNA"/>
</dbReference>
<dbReference type="Pfam" id="PF13041">
    <property type="entry name" value="PPR_2"/>
    <property type="match status" value="2"/>
</dbReference>
<dbReference type="PhylomeDB" id="A0A068U4V6"/>
<protein>
    <recommendedName>
        <fullName evidence="5">Pentacotripeptide-repeat region of PRORP domain-containing protein</fullName>
    </recommendedName>
</protein>
<dbReference type="FunFam" id="1.25.40.10:FF:001174">
    <property type="entry name" value="Pentatricopeptide repeat-containing protein At3g49740"/>
    <property type="match status" value="1"/>
</dbReference>
<feature type="repeat" description="PPR" evidence="2">
    <location>
        <begin position="352"/>
        <end position="386"/>
    </location>
</feature>
<dbReference type="OMA" id="SCAAYGN"/>
<feature type="repeat" description="PPR" evidence="2">
    <location>
        <begin position="254"/>
        <end position="288"/>
    </location>
</feature>
<dbReference type="PANTHER" id="PTHR47926">
    <property type="entry name" value="PENTATRICOPEPTIDE REPEAT-CONTAINING PROTEIN"/>
    <property type="match status" value="1"/>
</dbReference>
<dbReference type="InterPro" id="IPR002885">
    <property type="entry name" value="PPR_rpt"/>
</dbReference>
<dbReference type="NCBIfam" id="TIGR00756">
    <property type="entry name" value="PPR"/>
    <property type="match status" value="6"/>
</dbReference>
<reference evidence="4" key="1">
    <citation type="journal article" date="2014" name="Science">
        <title>The coffee genome provides insight into the convergent evolution of caffeine biosynthesis.</title>
        <authorList>
            <person name="Denoeud F."/>
            <person name="Carretero-Paulet L."/>
            <person name="Dereeper A."/>
            <person name="Droc G."/>
            <person name="Guyot R."/>
            <person name="Pietrella M."/>
            <person name="Zheng C."/>
            <person name="Alberti A."/>
            <person name="Anthony F."/>
            <person name="Aprea G."/>
            <person name="Aury J.M."/>
            <person name="Bento P."/>
            <person name="Bernard M."/>
            <person name="Bocs S."/>
            <person name="Campa C."/>
            <person name="Cenci A."/>
            <person name="Combes M.C."/>
            <person name="Crouzillat D."/>
            <person name="Da Silva C."/>
            <person name="Daddiego L."/>
            <person name="De Bellis F."/>
            <person name="Dussert S."/>
            <person name="Garsmeur O."/>
            <person name="Gayraud T."/>
            <person name="Guignon V."/>
            <person name="Jahn K."/>
            <person name="Jamilloux V."/>
            <person name="Joet T."/>
            <person name="Labadie K."/>
            <person name="Lan T."/>
            <person name="Leclercq J."/>
            <person name="Lepelley M."/>
            <person name="Leroy T."/>
            <person name="Li L.T."/>
            <person name="Librado P."/>
            <person name="Lopez L."/>
            <person name="Munoz A."/>
            <person name="Noel B."/>
            <person name="Pallavicini A."/>
            <person name="Perrotta G."/>
            <person name="Poncet V."/>
            <person name="Pot D."/>
            <person name="Priyono X."/>
            <person name="Rigoreau M."/>
            <person name="Rouard M."/>
            <person name="Rozas J."/>
            <person name="Tranchant-Dubreuil C."/>
            <person name="VanBuren R."/>
            <person name="Zhang Q."/>
            <person name="Andrade A.C."/>
            <person name="Argout X."/>
            <person name="Bertrand B."/>
            <person name="de Kochko A."/>
            <person name="Graziosi G."/>
            <person name="Henry R.J."/>
            <person name="Jayarama X."/>
            <person name="Ming R."/>
            <person name="Nagai C."/>
            <person name="Rounsley S."/>
            <person name="Sankoff D."/>
            <person name="Giuliano G."/>
            <person name="Albert V.A."/>
            <person name="Wincker P."/>
            <person name="Lashermes P."/>
        </authorList>
    </citation>
    <scope>NUCLEOTIDE SEQUENCE [LARGE SCALE GENOMIC DNA]</scope>
    <source>
        <strain evidence="4">cv. DH200-94</strain>
    </source>
</reference>
<evidence type="ECO:0008006" key="5">
    <source>
        <dbReference type="Google" id="ProtNLM"/>
    </source>
</evidence>
<sequence length="731" mass="80911">MLRGVGFLPTTISGNCAKKLIKLNRHLIKLTRSEQYAGALLLFSQINSSPHLRPDHYTLSAALTACANLRDRSTGNQLHANAIRAGLIFFPHVSNTLLSVYAKSQDLSSVKRVFNEIESPDDYSWTTLLSACAKLGDVEYACQMFDKMPQRNVAVWNAMITGCAENGSDEIAFRLFQKMHSLGVGRDNYSLASVLSLCSLELLDFGLQVHSLVIKSGLLAKTSVINALLTMYFACGRIGDAHGVFEEEKGIVHDQITYNAMIAGLVSMERKEDAFLMFKNMQSAGLWPTELSFVSIMSSSYCLTDAIQVHAQAIKMSFEDCTSVSNAAITMYSNCGNLNAARVVFERLIEKDNVSWNTMITSYANENLGREAILVYSHMQREGAKPDEFTIGSLLVSSESVVNVEMIHAAVVKNALLLKVEVSNALLSAFSRHGYINQAYRLFYTMNTKNLISWNTLISGYQLNGFPVQGLEQFSVLVLSGFIPNIFTLSIVLNICASISALRHGKQVHAYTLKVHYSLETSLNNAFITLYAKCGDLCSSLRIFHKMTSKDTVSWNSMISAYAQNGEGREGVRCFELMQDSDTKPDEATFTAVLSACSHSGLVNDGCRIFNSMVSTYGIEPDVDHFSCLIDILGRAGYLDETERLINSKHVDIDSSVWWTLFSSCAAYGNLSLGRVVAGFLLQTEKHDPAVYVLLSKIYADAGKWTESADVREWIKKLGVMKQPGRSWIRS</sequence>
<name>A0A068U4V6_COFCA</name>
<keyword evidence="4" id="KW-1185">Reference proteome</keyword>
<dbReference type="PROSITE" id="PS51375">
    <property type="entry name" value="PPR"/>
    <property type="match status" value="6"/>
</dbReference>
<proteinExistence type="predicted"/>
<keyword evidence="1" id="KW-0677">Repeat</keyword>
<dbReference type="GO" id="GO:0003723">
    <property type="term" value="F:RNA binding"/>
    <property type="evidence" value="ECO:0007669"/>
    <property type="project" value="InterPro"/>
</dbReference>
<dbReference type="Pfam" id="PF20431">
    <property type="entry name" value="E_motif"/>
    <property type="match status" value="1"/>
</dbReference>
<dbReference type="FunFam" id="1.25.40.10:FF:000158">
    <property type="entry name" value="pentatricopeptide repeat-containing protein At2g33680"/>
    <property type="match status" value="1"/>
</dbReference>
<dbReference type="InterPro" id="IPR011990">
    <property type="entry name" value="TPR-like_helical_dom_sf"/>
</dbReference>
<dbReference type="InParanoid" id="A0A068U4V6"/>
<dbReference type="PANTHER" id="PTHR47926:SF347">
    <property type="entry name" value="PENTATRICOPEPTIDE REPEAT-CONTAINING PROTEIN"/>
    <property type="match status" value="1"/>
</dbReference>
<dbReference type="AlphaFoldDB" id="A0A068U4V6"/>
<dbReference type="OrthoDB" id="751155at2759"/>